<name>A0A6C0IV35_9ZZZZ</name>
<feature type="domain" description="SWIM-type" evidence="2">
    <location>
        <begin position="46"/>
        <end position="92"/>
    </location>
</feature>
<dbReference type="InterPro" id="IPR007527">
    <property type="entry name" value="Znf_SWIM"/>
</dbReference>
<dbReference type="GO" id="GO:0061630">
    <property type="term" value="F:ubiquitin protein ligase activity"/>
    <property type="evidence" value="ECO:0007669"/>
    <property type="project" value="InterPro"/>
</dbReference>
<sequence>MTTNLCAEQTKRLDKIMYEKLFLIAVEYDGNSTCEVKVTGSTGNLYTVTIDVSKTTTQAFDVFSCNCPDSLKRAKDAKVLCKHSCFVLLRVMRLPVEFFQNVDCAIVKRHIVEFRERIPPPEIVNQQYQLRYLEMSSPEKENRKRKFDVDEKTKIGDDCGICLEPTSDDAACLGCPQCRNCLHKECVDIWLRAQHYGKKACPLCRYSWDDYGKPLSERGFVNLS</sequence>
<dbReference type="PANTHER" id="PTHR21540">
    <property type="entry name" value="RING FINGER AND SWIM DOMAIN-CONTAINING PROTEIN 2"/>
    <property type="match status" value="1"/>
</dbReference>
<feature type="domain" description="RING-type" evidence="1">
    <location>
        <begin position="159"/>
        <end position="205"/>
    </location>
</feature>
<reference evidence="3" key="1">
    <citation type="journal article" date="2020" name="Nature">
        <title>Giant virus diversity and host interactions through global metagenomics.</title>
        <authorList>
            <person name="Schulz F."/>
            <person name="Roux S."/>
            <person name="Paez-Espino D."/>
            <person name="Jungbluth S."/>
            <person name="Walsh D.A."/>
            <person name="Denef V.J."/>
            <person name="McMahon K.D."/>
            <person name="Konstantinidis K.T."/>
            <person name="Eloe-Fadrosh E.A."/>
            <person name="Kyrpides N.C."/>
            <person name="Woyke T."/>
        </authorList>
    </citation>
    <scope>NUCLEOTIDE SEQUENCE</scope>
    <source>
        <strain evidence="3">GVMAG-M-3300024510-1</strain>
    </source>
</reference>
<dbReference type="PROSITE" id="PS50966">
    <property type="entry name" value="ZF_SWIM"/>
    <property type="match status" value="1"/>
</dbReference>
<evidence type="ECO:0000259" key="1">
    <source>
        <dbReference type="PROSITE" id="PS50089"/>
    </source>
</evidence>
<accession>A0A6C0IV35</accession>
<evidence type="ECO:0000313" key="3">
    <source>
        <dbReference type="EMBL" id="QHT96952.1"/>
    </source>
</evidence>
<dbReference type="Gene3D" id="3.30.40.10">
    <property type="entry name" value="Zinc/RING finger domain, C3HC4 (zinc finger)"/>
    <property type="match status" value="1"/>
</dbReference>
<dbReference type="InterPro" id="IPR039903">
    <property type="entry name" value="Zswim2"/>
</dbReference>
<dbReference type="AlphaFoldDB" id="A0A6C0IV35"/>
<dbReference type="EMBL" id="MN740271">
    <property type="protein sequence ID" value="QHT96952.1"/>
    <property type="molecule type" value="Genomic_DNA"/>
</dbReference>
<dbReference type="InterPro" id="IPR001841">
    <property type="entry name" value="Znf_RING"/>
</dbReference>
<proteinExistence type="predicted"/>
<dbReference type="PANTHER" id="PTHR21540:SF0">
    <property type="entry name" value="PHD FAMILY PROTEIN"/>
    <property type="match status" value="1"/>
</dbReference>
<dbReference type="Pfam" id="PF13639">
    <property type="entry name" value="zf-RING_2"/>
    <property type="match status" value="1"/>
</dbReference>
<evidence type="ECO:0000259" key="2">
    <source>
        <dbReference type="PROSITE" id="PS50966"/>
    </source>
</evidence>
<dbReference type="InterPro" id="IPR013083">
    <property type="entry name" value="Znf_RING/FYVE/PHD"/>
</dbReference>
<dbReference type="SUPFAM" id="SSF57850">
    <property type="entry name" value="RING/U-box"/>
    <property type="match status" value="1"/>
</dbReference>
<dbReference type="GO" id="GO:0008270">
    <property type="term" value="F:zinc ion binding"/>
    <property type="evidence" value="ECO:0007669"/>
    <property type="project" value="InterPro"/>
</dbReference>
<evidence type="ECO:0008006" key="4">
    <source>
        <dbReference type="Google" id="ProtNLM"/>
    </source>
</evidence>
<organism evidence="3">
    <name type="scientific">viral metagenome</name>
    <dbReference type="NCBI Taxonomy" id="1070528"/>
    <lineage>
        <taxon>unclassified sequences</taxon>
        <taxon>metagenomes</taxon>
        <taxon>organismal metagenomes</taxon>
    </lineage>
</organism>
<dbReference type="PROSITE" id="PS50089">
    <property type="entry name" value="ZF_RING_2"/>
    <property type="match status" value="1"/>
</dbReference>
<protein>
    <recommendedName>
        <fullName evidence="4">RING-type domain-containing protein</fullName>
    </recommendedName>
</protein>